<sequence>MTLVLYHYYEAAQGPFRNLSSLPLEEAREILGMIVQEGKTFASQRAGDYMETRLILESRAREAFIAKGGQPANLYPHYMTLGPCNWLCSWYTEPNVVQIDWDEFDDRSISFTYGDLFPTMRYEDGKPYRKQVYTKGEIREVIARYGLPQEWNKHGDRGPERYIEAQIWDENVIGRYYPSIYGGL</sequence>
<dbReference type="STRING" id="297318.BK138_23835"/>
<gene>
    <name evidence="1" type="ORF">BK138_23835</name>
</gene>
<name>A0A1R1EJ91_9BACL</name>
<proteinExistence type="predicted"/>
<reference evidence="1 2" key="1">
    <citation type="submission" date="2016-11" db="EMBL/GenBank/DDBJ databases">
        <title>Paenibacillus species isolates.</title>
        <authorList>
            <person name="Beno S.M."/>
        </authorList>
    </citation>
    <scope>NUCLEOTIDE SEQUENCE [LARGE SCALE GENOMIC DNA]</scope>
    <source>
        <strain evidence="1 2">FSL R5-0378</strain>
    </source>
</reference>
<comment type="caution">
    <text evidence="1">The sequence shown here is derived from an EMBL/GenBank/DDBJ whole genome shotgun (WGS) entry which is preliminary data.</text>
</comment>
<dbReference type="EMBL" id="MRTP01000008">
    <property type="protein sequence ID" value="OMF51875.1"/>
    <property type="molecule type" value="Genomic_DNA"/>
</dbReference>
<dbReference type="RefSeq" id="WP_076173301.1">
    <property type="nucleotide sequence ID" value="NZ_MRTP01000008.1"/>
</dbReference>
<accession>A0A1R1EJ91</accession>
<evidence type="ECO:0000313" key="1">
    <source>
        <dbReference type="EMBL" id="OMF51875.1"/>
    </source>
</evidence>
<protein>
    <submittedName>
        <fullName evidence="1">Uncharacterized protein</fullName>
    </submittedName>
</protein>
<keyword evidence="2" id="KW-1185">Reference proteome</keyword>
<dbReference type="AlphaFoldDB" id="A0A1R1EJ91"/>
<organism evidence="1 2">
    <name type="scientific">Paenibacillus rhizosphaerae</name>
    <dbReference type="NCBI Taxonomy" id="297318"/>
    <lineage>
        <taxon>Bacteria</taxon>
        <taxon>Bacillati</taxon>
        <taxon>Bacillota</taxon>
        <taxon>Bacilli</taxon>
        <taxon>Bacillales</taxon>
        <taxon>Paenibacillaceae</taxon>
        <taxon>Paenibacillus</taxon>
    </lineage>
</organism>
<dbReference type="Proteomes" id="UP000187172">
    <property type="component" value="Unassembled WGS sequence"/>
</dbReference>
<evidence type="ECO:0000313" key="2">
    <source>
        <dbReference type="Proteomes" id="UP000187172"/>
    </source>
</evidence>